<comment type="subcellular location">
    <subcellularLocation>
        <location evidence="1">Membrane</location>
        <topology evidence="1">Multi-pass membrane protein</topology>
    </subcellularLocation>
</comment>
<feature type="transmembrane region" description="Helical" evidence="8">
    <location>
        <begin position="65"/>
        <end position="88"/>
    </location>
</feature>
<evidence type="ECO:0000256" key="7">
    <source>
        <dbReference type="RuleBase" id="RU362091"/>
    </source>
</evidence>
<evidence type="ECO:0000256" key="2">
    <source>
        <dbReference type="ARBA" id="ARBA00006434"/>
    </source>
</evidence>
<proteinExistence type="inferred from homology"/>
<feature type="transmembrane region" description="Helical" evidence="8">
    <location>
        <begin position="275"/>
        <end position="300"/>
    </location>
</feature>
<dbReference type="PANTHER" id="PTHR48086">
    <property type="entry name" value="SODIUM/PROLINE SYMPORTER-RELATED"/>
    <property type="match status" value="1"/>
</dbReference>
<feature type="transmembrane region" description="Helical" evidence="8">
    <location>
        <begin position="447"/>
        <end position="466"/>
    </location>
</feature>
<name>A0A0K8MBG2_9PROT</name>
<keyword evidence="10" id="KW-1185">Reference proteome</keyword>
<dbReference type="Pfam" id="PF00474">
    <property type="entry name" value="SSF"/>
    <property type="match status" value="1"/>
</dbReference>
<evidence type="ECO:0000256" key="4">
    <source>
        <dbReference type="ARBA" id="ARBA00022692"/>
    </source>
</evidence>
<keyword evidence="3" id="KW-0813">Transport</keyword>
<evidence type="ECO:0000256" key="6">
    <source>
        <dbReference type="ARBA" id="ARBA00023136"/>
    </source>
</evidence>
<gene>
    <name evidence="9" type="primary">sglT</name>
    <name evidence="9" type="ORF">Cva_00152</name>
</gene>
<dbReference type="InterPro" id="IPR001734">
    <property type="entry name" value="Na/solute_symporter"/>
</dbReference>
<dbReference type="OrthoDB" id="9814523at2"/>
<feature type="transmembrane region" description="Helical" evidence="8">
    <location>
        <begin position="392"/>
        <end position="414"/>
    </location>
</feature>
<evidence type="ECO:0000313" key="9">
    <source>
        <dbReference type="EMBL" id="GAO97518.1"/>
    </source>
</evidence>
<dbReference type="InterPro" id="IPR038377">
    <property type="entry name" value="Na/Glc_symporter_sf"/>
</dbReference>
<reference evidence="9 10" key="1">
    <citation type="submission" date="2015-03" db="EMBL/GenBank/DDBJ databases">
        <title>Caedibacter varicaedens, whole genome shotgun sequence.</title>
        <authorList>
            <person name="Suzuki H."/>
            <person name="Dapper A.L."/>
            <person name="Gibson A.K."/>
            <person name="Jackson C."/>
            <person name="Lee H."/>
            <person name="Pejaver V.R."/>
            <person name="Doak T."/>
            <person name="Lynch M."/>
        </authorList>
    </citation>
    <scope>NUCLEOTIDE SEQUENCE [LARGE SCALE GENOMIC DNA]</scope>
</reference>
<feature type="transmembrane region" description="Helical" evidence="8">
    <location>
        <begin position="100"/>
        <end position="117"/>
    </location>
</feature>
<evidence type="ECO:0000313" key="10">
    <source>
        <dbReference type="Proteomes" id="UP000036771"/>
    </source>
</evidence>
<dbReference type="Proteomes" id="UP000036771">
    <property type="component" value="Unassembled WGS sequence"/>
</dbReference>
<evidence type="ECO:0000256" key="3">
    <source>
        <dbReference type="ARBA" id="ARBA00022448"/>
    </source>
</evidence>
<dbReference type="InterPro" id="IPR050277">
    <property type="entry name" value="Sodium:Solute_Symporter"/>
</dbReference>
<feature type="transmembrane region" description="Helical" evidence="8">
    <location>
        <begin position="168"/>
        <end position="190"/>
    </location>
</feature>
<feature type="transmembrane region" description="Helical" evidence="8">
    <location>
        <begin position="421"/>
        <end position="441"/>
    </location>
</feature>
<dbReference type="EMBL" id="BBVC01000007">
    <property type="protein sequence ID" value="GAO97518.1"/>
    <property type="molecule type" value="Genomic_DNA"/>
</dbReference>
<evidence type="ECO:0000256" key="1">
    <source>
        <dbReference type="ARBA" id="ARBA00004141"/>
    </source>
</evidence>
<comment type="similarity">
    <text evidence="2 7">Belongs to the sodium:solute symporter (SSF) (TC 2.A.21) family.</text>
</comment>
<feature type="transmembrane region" description="Helical" evidence="8">
    <location>
        <begin position="138"/>
        <end position="162"/>
    </location>
</feature>
<keyword evidence="4 8" id="KW-0812">Transmembrane</keyword>
<evidence type="ECO:0000256" key="5">
    <source>
        <dbReference type="ARBA" id="ARBA00022989"/>
    </source>
</evidence>
<keyword evidence="6 8" id="KW-0472">Membrane</keyword>
<dbReference type="AlphaFoldDB" id="A0A0K8MBG2"/>
<dbReference type="Gene3D" id="1.20.1730.10">
    <property type="entry name" value="Sodium/glucose cotransporter"/>
    <property type="match status" value="1"/>
</dbReference>
<dbReference type="GO" id="GO:0022857">
    <property type="term" value="F:transmembrane transporter activity"/>
    <property type="evidence" value="ECO:0007669"/>
    <property type="project" value="InterPro"/>
</dbReference>
<feature type="transmembrane region" description="Helical" evidence="8">
    <location>
        <begin position="246"/>
        <end position="263"/>
    </location>
</feature>
<dbReference type="STRING" id="1629334.Cva_00152"/>
<protein>
    <submittedName>
        <fullName evidence="9">Sodium/glucose cotransporter</fullName>
    </submittedName>
</protein>
<feature type="transmembrane region" description="Helical" evidence="8">
    <location>
        <begin position="202"/>
        <end position="226"/>
    </location>
</feature>
<keyword evidence="5 8" id="KW-1133">Transmembrane helix</keyword>
<feature type="transmembrane region" description="Helical" evidence="8">
    <location>
        <begin position="365"/>
        <end position="386"/>
    </location>
</feature>
<dbReference type="PANTHER" id="PTHR48086:SF7">
    <property type="entry name" value="SODIUM-SOLUTE SYMPORTER-RELATED"/>
    <property type="match status" value="1"/>
</dbReference>
<organism evidence="9 10">
    <name type="scientific">Caedimonas varicaedens</name>
    <dbReference type="NCBI Taxonomy" id="1629334"/>
    <lineage>
        <taxon>Bacteria</taxon>
        <taxon>Pseudomonadati</taxon>
        <taxon>Pseudomonadota</taxon>
        <taxon>Alphaproteobacteria</taxon>
        <taxon>Holosporales</taxon>
        <taxon>Caedimonadaceae</taxon>
        <taxon>Caedimonas</taxon>
    </lineage>
</organism>
<evidence type="ECO:0000256" key="8">
    <source>
        <dbReference type="SAM" id="Phobius"/>
    </source>
</evidence>
<dbReference type="GO" id="GO:0005886">
    <property type="term" value="C:plasma membrane"/>
    <property type="evidence" value="ECO:0007669"/>
    <property type="project" value="TreeGrafter"/>
</dbReference>
<comment type="caution">
    <text evidence="9">The sequence shown here is derived from an EMBL/GenBank/DDBJ whole genome shotgun (WGS) entry which is preliminary data.</text>
</comment>
<accession>A0A0K8MBG2</accession>
<feature type="transmembrane region" description="Helical" evidence="8">
    <location>
        <begin position="328"/>
        <end position="353"/>
    </location>
</feature>
<feature type="transmembrane region" description="Helical" evidence="8">
    <location>
        <begin position="12"/>
        <end position="35"/>
    </location>
</feature>
<dbReference type="PROSITE" id="PS50283">
    <property type="entry name" value="NA_SOLUT_SYMP_3"/>
    <property type="match status" value="1"/>
</dbReference>
<sequence length="479" mass="53790">MSQDVAVWSFLNFWDCLIFLFTIGITLLSVLYGAFVKKRIYAGQENKTAENSWAEYILMGRQLTLPLFVSTLVATWYGDILGVTQISFQHGIYNFLTQGIFWYISYILFALFLAKAVRKMDVVTFPDLLSKLIGSGPGQFSAILIFLKTLPVTYAIGVGIFLKTLFALSFPLAVFIGLCFVFFYSLFGGFRAIVFSDFVQFIFMYAGVISVVLLSFSQFGGVGYLMDHCPSSHFSLCGSFSVADTFVWFFIAISTTFLNPTFYQRCLSATSDKVAVRGIFISILFWVGFDICTTLIGLYAKASLPHANPLNASLTYCLQILPNGLKGLFLGAVLATILSTLDSFLFISSTVLSYDLGIIRFKSKFLAHLCSSLITGAFTFFVVLLYEGNFEMAWRMIKGIFAACMFFPFIISWFKPQMITTLSFTCSCFCVLLGVVLWNFYKPMPLDAFYVGQIISFGSLMIPTLWRKLNFKIAIFPNH</sequence>